<dbReference type="Gene3D" id="1.20.1420.30">
    <property type="entry name" value="NCX, central ion-binding region"/>
    <property type="match status" value="1"/>
</dbReference>
<proteinExistence type="predicted"/>
<feature type="transmembrane region" description="Helical" evidence="5">
    <location>
        <begin position="106"/>
        <end position="125"/>
    </location>
</feature>
<evidence type="ECO:0000256" key="1">
    <source>
        <dbReference type="ARBA" id="ARBA00004141"/>
    </source>
</evidence>
<comment type="caution">
    <text evidence="7">The sequence shown here is derived from an EMBL/GenBank/DDBJ whole genome shotgun (WGS) entry which is preliminary data.</text>
</comment>
<accession>A0A5N0TBR6</accession>
<feature type="transmembrane region" description="Helical" evidence="5">
    <location>
        <begin position="74"/>
        <end position="94"/>
    </location>
</feature>
<keyword evidence="2 5" id="KW-0812">Transmembrane</keyword>
<evidence type="ECO:0000313" key="7">
    <source>
        <dbReference type="EMBL" id="KAA9132523.1"/>
    </source>
</evidence>
<dbReference type="InterPro" id="IPR004481">
    <property type="entry name" value="K/Na/Ca-exchanger"/>
</dbReference>
<dbReference type="RefSeq" id="WP_150863233.1">
    <property type="nucleotide sequence ID" value="NZ_VYXP01000003.1"/>
</dbReference>
<sequence length="315" mass="32332">MTLSILGYLLAGLVLLVAGGEGVVRGAAALGMRLGLSSLATGLTIVAFGTSAPELVVNIEAATLGEGGLAVGNVVGSNIANIGLVLGVAVLVRPMGLDVRAVRNDIYVMLGVSALAWFFLVNGNIGQAEGGILALGIIIYVWVNVLAARRETEPAQASFEGAIHGRDRPVWLDLLMLGIGLVALLAGGRLFVHGALDLSGNIGLSPTVIGLTVVAVGTCLPELATTAIAAWRGYGDMAIGNVVGSNIFNVLSVLGITALIHPLERGDVNLVDLLVFLLSGAVLLRLIVTGSRLARWEGAVLLAGFCIYTGWRVTA</sequence>
<reference evidence="7 8" key="1">
    <citation type="submission" date="2019-09" db="EMBL/GenBank/DDBJ databases">
        <title>Wenzhouxiangella sp. Genome sequencing and assembly.</title>
        <authorList>
            <person name="Zhang R."/>
        </authorList>
    </citation>
    <scope>NUCLEOTIDE SEQUENCE [LARGE SCALE GENOMIC DNA]</scope>
    <source>
        <strain evidence="7 8">W260</strain>
    </source>
</reference>
<organism evidence="7 8">
    <name type="scientific">Marinihelvus fidelis</name>
    <dbReference type="NCBI Taxonomy" id="2613842"/>
    <lineage>
        <taxon>Bacteria</taxon>
        <taxon>Pseudomonadati</taxon>
        <taxon>Pseudomonadota</taxon>
        <taxon>Gammaproteobacteria</taxon>
        <taxon>Chromatiales</taxon>
        <taxon>Wenzhouxiangellaceae</taxon>
        <taxon>Marinihelvus</taxon>
    </lineage>
</organism>
<dbReference type="GO" id="GO:0008273">
    <property type="term" value="F:calcium, potassium:sodium antiporter activity"/>
    <property type="evidence" value="ECO:0007669"/>
    <property type="project" value="TreeGrafter"/>
</dbReference>
<feature type="domain" description="Sodium/calcium exchanger membrane region" evidence="6">
    <location>
        <begin position="174"/>
        <end position="312"/>
    </location>
</feature>
<feature type="transmembrane region" description="Helical" evidence="5">
    <location>
        <begin position="243"/>
        <end position="263"/>
    </location>
</feature>
<protein>
    <submittedName>
        <fullName evidence="7">Calcium/sodium antiporter</fullName>
    </submittedName>
</protein>
<dbReference type="Proteomes" id="UP000325372">
    <property type="component" value="Unassembled WGS sequence"/>
</dbReference>
<keyword evidence="8" id="KW-1185">Reference proteome</keyword>
<feature type="transmembrane region" description="Helical" evidence="5">
    <location>
        <begin position="170"/>
        <end position="188"/>
    </location>
</feature>
<dbReference type="GO" id="GO:0005262">
    <property type="term" value="F:calcium channel activity"/>
    <property type="evidence" value="ECO:0007669"/>
    <property type="project" value="TreeGrafter"/>
</dbReference>
<comment type="subcellular location">
    <subcellularLocation>
        <location evidence="1">Membrane</location>
        <topology evidence="1">Multi-pass membrane protein</topology>
    </subcellularLocation>
</comment>
<dbReference type="GO" id="GO:0006874">
    <property type="term" value="P:intracellular calcium ion homeostasis"/>
    <property type="evidence" value="ECO:0007669"/>
    <property type="project" value="TreeGrafter"/>
</dbReference>
<evidence type="ECO:0000256" key="2">
    <source>
        <dbReference type="ARBA" id="ARBA00022692"/>
    </source>
</evidence>
<feature type="transmembrane region" description="Helical" evidence="5">
    <location>
        <begin position="131"/>
        <end position="149"/>
    </location>
</feature>
<dbReference type="NCBIfam" id="TIGR00367">
    <property type="entry name" value="calcium/sodium antiporter"/>
    <property type="match status" value="1"/>
</dbReference>
<dbReference type="PANTHER" id="PTHR10846:SF8">
    <property type="entry name" value="INNER MEMBRANE PROTEIN YRBG"/>
    <property type="match status" value="1"/>
</dbReference>
<dbReference type="GO" id="GO:0005886">
    <property type="term" value="C:plasma membrane"/>
    <property type="evidence" value="ECO:0007669"/>
    <property type="project" value="TreeGrafter"/>
</dbReference>
<evidence type="ECO:0000256" key="3">
    <source>
        <dbReference type="ARBA" id="ARBA00022989"/>
    </source>
</evidence>
<feature type="transmembrane region" description="Helical" evidence="5">
    <location>
        <begin position="269"/>
        <end position="288"/>
    </location>
</feature>
<dbReference type="PANTHER" id="PTHR10846">
    <property type="entry name" value="SODIUM/POTASSIUM/CALCIUM EXCHANGER"/>
    <property type="match status" value="1"/>
</dbReference>
<dbReference type="Pfam" id="PF01699">
    <property type="entry name" value="Na_Ca_ex"/>
    <property type="match status" value="2"/>
</dbReference>
<evidence type="ECO:0000256" key="5">
    <source>
        <dbReference type="SAM" id="Phobius"/>
    </source>
</evidence>
<evidence type="ECO:0000256" key="4">
    <source>
        <dbReference type="ARBA" id="ARBA00023136"/>
    </source>
</evidence>
<evidence type="ECO:0000259" key="6">
    <source>
        <dbReference type="Pfam" id="PF01699"/>
    </source>
</evidence>
<dbReference type="EMBL" id="VYXP01000003">
    <property type="protein sequence ID" value="KAA9132523.1"/>
    <property type="molecule type" value="Genomic_DNA"/>
</dbReference>
<gene>
    <name evidence="7" type="ORF">F3N42_04680</name>
</gene>
<evidence type="ECO:0000313" key="8">
    <source>
        <dbReference type="Proteomes" id="UP000325372"/>
    </source>
</evidence>
<feature type="domain" description="Sodium/calcium exchanger membrane region" evidence="6">
    <location>
        <begin position="6"/>
        <end position="144"/>
    </location>
</feature>
<dbReference type="InterPro" id="IPR004837">
    <property type="entry name" value="NaCa_Exmemb"/>
</dbReference>
<feature type="transmembrane region" description="Helical" evidence="5">
    <location>
        <begin position="208"/>
        <end position="231"/>
    </location>
</feature>
<keyword evidence="3 5" id="KW-1133">Transmembrane helix</keyword>
<dbReference type="InterPro" id="IPR044880">
    <property type="entry name" value="NCX_ion-bd_dom_sf"/>
</dbReference>
<dbReference type="AlphaFoldDB" id="A0A5N0TBR6"/>
<keyword evidence="4 5" id="KW-0472">Membrane</keyword>
<name>A0A5N0TBR6_9GAMM</name>